<dbReference type="AlphaFoldDB" id="F9RTW6"/>
<comment type="caution">
    <text evidence="2">The sequence shown here is derived from an EMBL/GenBank/DDBJ whole genome shotgun (WGS) entry which is preliminary data.</text>
</comment>
<dbReference type="Proteomes" id="UP000004349">
    <property type="component" value="Unassembled WGS sequence"/>
</dbReference>
<name>F9RTW6_9VIBR</name>
<organism evidence="2 3">
    <name type="scientific">Vibrio scophthalmi LMG 19158</name>
    <dbReference type="NCBI Taxonomy" id="870967"/>
    <lineage>
        <taxon>Bacteria</taxon>
        <taxon>Pseudomonadati</taxon>
        <taxon>Pseudomonadota</taxon>
        <taxon>Gammaproteobacteria</taxon>
        <taxon>Vibrionales</taxon>
        <taxon>Vibrionaceae</taxon>
        <taxon>Vibrio</taxon>
    </lineage>
</organism>
<evidence type="ECO:0000256" key="1">
    <source>
        <dbReference type="SAM" id="MobiDB-lite"/>
    </source>
</evidence>
<feature type="region of interest" description="Disordered" evidence="1">
    <location>
        <begin position="1"/>
        <end position="32"/>
    </location>
</feature>
<gene>
    <name evidence="2" type="ORF">VIS19158_21291</name>
</gene>
<evidence type="ECO:0000313" key="2">
    <source>
        <dbReference type="EMBL" id="EGU30811.1"/>
    </source>
</evidence>
<dbReference type="EMBL" id="AFWE01000212">
    <property type="protein sequence ID" value="EGU30811.1"/>
    <property type="molecule type" value="Genomic_DNA"/>
</dbReference>
<accession>F9RTW6</accession>
<reference evidence="2 3" key="1">
    <citation type="journal article" date="2012" name="Int. J. Syst. Evol. Microbiol.">
        <title>Vibrio caribbeanicus sp. nov., isolated from the marine sponge Scleritoderma cyanea.</title>
        <authorList>
            <person name="Hoffmann M."/>
            <person name="Monday S.R."/>
            <person name="Allard M.W."/>
            <person name="Strain E.A."/>
            <person name="Whittaker P."/>
            <person name="Naum M."/>
            <person name="McCarthy P.J."/>
            <person name="Lopez J.V."/>
            <person name="Fischer M."/>
            <person name="Brown E.W."/>
        </authorList>
    </citation>
    <scope>NUCLEOTIDE SEQUENCE [LARGE SCALE GENOMIC DNA]</scope>
    <source>
        <strain evidence="2 3">LMG 19158</strain>
    </source>
</reference>
<protein>
    <submittedName>
        <fullName evidence="2">Uncharacterized protein</fullName>
    </submittedName>
</protein>
<proteinExistence type="predicted"/>
<sequence length="32" mass="3492">MLRGIEESGAGVKVQEARKARSPITLVPRGRE</sequence>
<evidence type="ECO:0000313" key="3">
    <source>
        <dbReference type="Proteomes" id="UP000004349"/>
    </source>
</evidence>